<accession>A0A4Q2UBT6</accession>
<evidence type="ECO:0000313" key="1">
    <source>
        <dbReference type="EMBL" id="RYC32637.1"/>
    </source>
</evidence>
<dbReference type="EMBL" id="QYBB01000006">
    <property type="protein sequence ID" value="RYC32637.1"/>
    <property type="molecule type" value="Genomic_DNA"/>
</dbReference>
<organism evidence="1 2">
    <name type="scientific">Lichenibacterium minor</name>
    <dbReference type="NCBI Taxonomy" id="2316528"/>
    <lineage>
        <taxon>Bacteria</taxon>
        <taxon>Pseudomonadati</taxon>
        <taxon>Pseudomonadota</taxon>
        <taxon>Alphaproteobacteria</taxon>
        <taxon>Hyphomicrobiales</taxon>
        <taxon>Lichenihabitantaceae</taxon>
        <taxon>Lichenibacterium</taxon>
    </lineage>
</organism>
<evidence type="ECO:0008006" key="3">
    <source>
        <dbReference type="Google" id="ProtNLM"/>
    </source>
</evidence>
<reference evidence="1 2" key="2">
    <citation type="submission" date="2019-02" db="EMBL/GenBank/DDBJ databases">
        <title>'Lichenibacterium ramalinii' gen. nov. sp. nov., 'Lichenibacterium minor' gen. nov. sp. nov.</title>
        <authorList>
            <person name="Pankratov T."/>
        </authorList>
    </citation>
    <scope>NUCLEOTIDE SEQUENCE [LARGE SCALE GENOMIC DNA]</scope>
    <source>
        <strain evidence="1 2">RmlP026</strain>
    </source>
</reference>
<protein>
    <recommendedName>
        <fullName evidence="3">TIGR02285 family protein</fullName>
    </recommendedName>
</protein>
<reference evidence="1 2" key="1">
    <citation type="submission" date="2018-12" db="EMBL/GenBank/DDBJ databases">
        <authorList>
            <person name="Grouzdev D.S."/>
            <person name="Krutkina M.S."/>
        </authorList>
    </citation>
    <scope>NUCLEOTIDE SEQUENCE [LARGE SCALE GENOMIC DNA]</scope>
    <source>
        <strain evidence="1 2">RmlP026</strain>
    </source>
</reference>
<dbReference type="Proteomes" id="UP000290759">
    <property type="component" value="Unassembled WGS sequence"/>
</dbReference>
<dbReference type="AlphaFoldDB" id="A0A4Q2UBT6"/>
<gene>
    <name evidence="1" type="ORF">D3273_07880</name>
</gene>
<evidence type="ECO:0000313" key="2">
    <source>
        <dbReference type="Proteomes" id="UP000290759"/>
    </source>
</evidence>
<comment type="caution">
    <text evidence="1">The sequence shown here is derived from an EMBL/GenBank/DDBJ whole genome shotgun (WGS) entry which is preliminary data.</text>
</comment>
<sequence>MVTVLRLPAARRDGPARIARAPKLLAFVSALLLAAFPGAGRAGEAAPAWAVYDAPPYMIADGPDRDAGVFDRIRHLLDDRLSGTPQPAVVMPFPRVLASVKDGVPLCFVGGVRTPERDGFALFSLPVAMFYPLRIVVHAPERARFEARGPLSLEAVLADPALRSSMLKDRSMGDGIDALIRRAPPSRVHADFGEAFRMLLADRLDYLVEYSAMAAYAGEKLGQRGTFVGLPFAEAPAPVFSRVMCPKTDWGREVIARVDAVLRAERPSPSYRATVEAWTDDADVATVRDVYDRAFLASE</sequence>
<name>A0A4Q2UBT6_9HYPH</name>
<proteinExistence type="predicted"/>
<dbReference type="SUPFAM" id="SSF53850">
    <property type="entry name" value="Periplasmic binding protein-like II"/>
    <property type="match status" value="1"/>
</dbReference>
<keyword evidence="2" id="KW-1185">Reference proteome</keyword>
<dbReference type="OrthoDB" id="8439154at2"/>
<dbReference type="RefSeq" id="WP_129225203.1">
    <property type="nucleotide sequence ID" value="NZ_QYBB01000006.1"/>
</dbReference>